<dbReference type="EMBL" id="NNAY01004156">
    <property type="protein sequence ID" value="OXU18279.1"/>
    <property type="molecule type" value="Genomic_DNA"/>
</dbReference>
<keyword evidence="2" id="KW-1185">Reference proteome</keyword>
<dbReference type="Proteomes" id="UP000215335">
    <property type="component" value="Unassembled WGS sequence"/>
</dbReference>
<sequence>MRNKDDISYPQQALMSFITHDPVRYSTRSLS</sequence>
<protein>
    <submittedName>
        <fullName evidence="1">Uncharacterized protein</fullName>
    </submittedName>
</protein>
<accession>A0A232EIT4</accession>
<gene>
    <name evidence="1" type="ORF">TSAR_000740</name>
</gene>
<name>A0A232EIT4_9HYME</name>
<evidence type="ECO:0000313" key="1">
    <source>
        <dbReference type="EMBL" id="OXU18279.1"/>
    </source>
</evidence>
<organism evidence="1 2">
    <name type="scientific">Trichomalopsis sarcophagae</name>
    <dbReference type="NCBI Taxonomy" id="543379"/>
    <lineage>
        <taxon>Eukaryota</taxon>
        <taxon>Metazoa</taxon>
        <taxon>Ecdysozoa</taxon>
        <taxon>Arthropoda</taxon>
        <taxon>Hexapoda</taxon>
        <taxon>Insecta</taxon>
        <taxon>Pterygota</taxon>
        <taxon>Neoptera</taxon>
        <taxon>Endopterygota</taxon>
        <taxon>Hymenoptera</taxon>
        <taxon>Apocrita</taxon>
        <taxon>Proctotrupomorpha</taxon>
        <taxon>Chalcidoidea</taxon>
        <taxon>Pteromalidae</taxon>
        <taxon>Pteromalinae</taxon>
        <taxon>Trichomalopsis</taxon>
    </lineage>
</organism>
<evidence type="ECO:0000313" key="2">
    <source>
        <dbReference type="Proteomes" id="UP000215335"/>
    </source>
</evidence>
<proteinExistence type="predicted"/>
<comment type="caution">
    <text evidence="1">The sequence shown here is derived from an EMBL/GenBank/DDBJ whole genome shotgun (WGS) entry which is preliminary data.</text>
</comment>
<dbReference type="AlphaFoldDB" id="A0A232EIT4"/>
<reference evidence="1 2" key="1">
    <citation type="journal article" date="2017" name="Curr. Biol.">
        <title>The Evolution of Venom by Co-option of Single-Copy Genes.</title>
        <authorList>
            <person name="Martinson E.O."/>
            <person name="Mrinalini"/>
            <person name="Kelkar Y.D."/>
            <person name="Chang C.H."/>
            <person name="Werren J.H."/>
        </authorList>
    </citation>
    <scope>NUCLEOTIDE SEQUENCE [LARGE SCALE GENOMIC DNA]</scope>
    <source>
        <strain evidence="1 2">Alberta</strain>
        <tissue evidence="1">Whole body</tissue>
    </source>
</reference>